<accession>A0ABT6NWF9</accession>
<feature type="compositionally biased region" description="Basic and acidic residues" evidence="1">
    <location>
        <begin position="76"/>
        <end position="88"/>
    </location>
</feature>
<evidence type="ECO:0000313" key="2">
    <source>
        <dbReference type="EMBL" id="MDI1432643.1"/>
    </source>
</evidence>
<evidence type="ECO:0000256" key="1">
    <source>
        <dbReference type="SAM" id="MobiDB-lite"/>
    </source>
</evidence>
<dbReference type="RefSeq" id="WP_136970245.1">
    <property type="nucleotide sequence ID" value="NZ_JARZHI010000022.1"/>
</dbReference>
<sequence>MQGKPGYHGTGAQRNETTDDPATWKGRAVPNDRADRPEGCAVEHDRADHAPSAPRAAPSVPRAAPSSTTAPSAQGESRRAEHRPPCDV</sequence>
<dbReference type="Proteomes" id="UP001160301">
    <property type="component" value="Unassembled WGS sequence"/>
</dbReference>
<evidence type="ECO:0000313" key="3">
    <source>
        <dbReference type="Proteomes" id="UP001160301"/>
    </source>
</evidence>
<feature type="compositionally biased region" description="Basic and acidic residues" evidence="1">
    <location>
        <begin position="30"/>
        <end position="49"/>
    </location>
</feature>
<gene>
    <name evidence="2" type="ORF">QHF89_24315</name>
</gene>
<dbReference type="EMBL" id="JARZHI010000022">
    <property type="protein sequence ID" value="MDI1432643.1"/>
    <property type="molecule type" value="Genomic_DNA"/>
</dbReference>
<feature type="region of interest" description="Disordered" evidence="1">
    <location>
        <begin position="1"/>
        <end position="88"/>
    </location>
</feature>
<reference evidence="2 3" key="1">
    <citation type="submission" date="2023-04" db="EMBL/GenBank/DDBJ databases">
        <title>The genome sequence of Polyangium sorediatum DSM14670.</title>
        <authorList>
            <person name="Zhang X."/>
        </authorList>
    </citation>
    <scope>NUCLEOTIDE SEQUENCE [LARGE SCALE GENOMIC DNA]</scope>
    <source>
        <strain evidence="2 3">DSM 14670</strain>
    </source>
</reference>
<protein>
    <submittedName>
        <fullName evidence="2">Uncharacterized protein</fullName>
    </submittedName>
</protein>
<feature type="compositionally biased region" description="Low complexity" evidence="1">
    <location>
        <begin position="50"/>
        <end position="73"/>
    </location>
</feature>
<proteinExistence type="predicted"/>
<organism evidence="2 3">
    <name type="scientific">Polyangium sorediatum</name>
    <dbReference type="NCBI Taxonomy" id="889274"/>
    <lineage>
        <taxon>Bacteria</taxon>
        <taxon>Pseudomonadati</taxon>
        <taxon>Myxococcota</taxon>
        <taxon>Polyangia</taxon>
        <taxon>Polyangiales</taxon>
        <taxon>Polyangiaceae</taxon>
        <taxon>Polyangium</taxon>
    </lineage>
</organism>
<name>A0ABT6NWF9_9BACT</name>
<comment type="caution">
    <text evidence="2">The sequence shown here is derived from an EMBL/GenBank/DDBJ whole genome shotgun (WGS) entry which is preliminary data.</text>
</comment>
<keyword evidence="3" id="KW-1185">Reference proteome</keyword>